<reference evidence="3 4" key="1">
    <citation type="submission" date="2019-03" db="EMBL/GenBank/DDBJ databases">
        <title>First draft genome of Liparis tanakae, snailfish: a comprehensive survey of snailfish specific genes.</title>
        <authorList>
            <person name="Kim W."/>
            <person name="Song I."/>
            <person name="Jeong J.-H."/>
            <person name="Kim D."/>
            <person name="Kim S."/>
            <person name="Ryu S."/>
            <person name="Song J.Y."/>
            <person name="Lee S.K."/>
        </authorList>
    </citation>
    <scope>NUCLEOTIDE SEQUENCE [LARGE SCALE GENOMIC DNA]</scope>
    <source>
        <tissue evidence="3">Muscle</tissue>
    </source>
</reference>
<organism evidence="3 4">
    <name type="scientific">Liparis tanakae</name>
    <name type="common">Tanaka's snailfish</name>
    <dbReference type="NCBI Taxonomy" id="230148"/>
    <lineage>
        <taxon>Eukaryota</taxon>
        <taxon>Metazoa</taxon>
        <taxon>Chordata</taxon>
        <taxon>Craniata</taxon>
        <taxon>Vertebrata</taxon>
        <taxon>Euteleostomi</taxon>
        <taxon>Actinopterygii</taxon>
        <taxon>Neopterygii</taxon>
        <taxon>Teleostei</taxon>
        <taxon>Neoteleostei</taxon>
        <taxon>Acanthomorphata</taxon>
        <taxon>Eupercaria</taxon>
        <taxon>Perciformes</taxon>
        <taxon>Cottioidei</taxon>
        <taxon>Cottales</taxon>
        <taxon>Liparidae</taxon>
        <taxon>Liparis</taxon>
    </lineage>
</organism>
<evidence type="ECO:0000313" key="3">
    <source>
        <dbReference type="EMBL" id="TNN57035.1"/>
    </source>
</evidence>
<evidence type="ECO:0000256" key="1">
    <source>
        <dbReference type="SAM" id="MobiDB-lite"/>
    </source>
</evidence>
<evidence type="ECO:0000256" key="2">
    <source>
        <dbReference type="SAM" id="Phobius"/>
    </source>
</evidence>
<proteinExistence type="predicted"/>
<evidence type="ECO:0000313" key="4">
    <source>
        <dbReference type="Proteomes" id="UP000314294"/>
    </source>
</evidence>
<protein>
    <submittedName>
        <fullName evidence="3">Uncharacterized protein</fullName>
    </submittedName>
</protein>
<sequence>MPVPCTWTCSCSEAMCLASFSWISCSSIFSSSFMALFSMTFMPLCGRTNTSRDVRGPPPSGPPEDTQGSSAQ</sequence>
<keyword evidence="2" id="KW-1133">Transmembrane helix</keyword>
<feature type="transmembrane region" description="Helical" evidence="2">
    <location>
        <begin position="20"/>
        <end position="45"/>
    </location>
</feature>
<accession>A0A4Z2GVB4</accession>
<feature type="region of interest" description="Disordered" evidence="1">
    <location>
        <begin position="49"/>
        <end position="72"/>
    </location>
</feature>
<dbReference type="EMBL" id="SRLO01000415">
    <property type="protein sequence ID" value="TNN57035.1"/>
    <property type="molecule type" value="Genomic_DNA"/>
</dbReference>
<keyword evidence="4" id="KW-1185">Reference proteome</keyword>
<dbReference type="Proteomes" id="UP000314294">
    <property type="component" value="Unassembled WGS sequence"/>
</dbReference>
<keyword evidence="2" id="KW-0812">Transmembrane</keyword>
<gene>
    <name evidence="3" type="ORF">EYF80_032756</name>
</gene>
<keyword evidence="2" id="KW-0472">Membrane</keyword>
<dbReference type="AlphaFoldDB" id="A0A4Z2GVB4"/>
<comment type="caution">
    <text evidence="3">The sequence shown here is derived from an EMBL/GenBank/DDBJ whole genome shotgun (WGS) entry which is preliminary data.</text>
</comment>
<name>A0A4Z2GVB4_9TELE</name>